<dbReference type="InterPro" id="IPR001227">
    <property type="entry name" value="Ac_transferase_dom_sf"/>
</dbReference>
<dbReference type="VEuPathDB" id="TriTrypDB:LpyrH10_01_5810"/>
<accession>A0A0N0VHQ9</accession>
<dbReference type="GO" id="GO:0004314">
    <property type="term" value="F:[acyl-carrier-protein] S-malonyltransferase activity"/>
    <property type="evidence" value="ECO:0007669"/>
    <property type="project" value="UniProtKB-EC"/>
</dbReference>
<dbReference type="OrthoDB" id="4251012at2759"/>
<protein>
    <recommendedName>
        <fullName evidence="1">[acyl-carrier-protein] S-malonyltransferase</fullName>
        <ecNumber evidence="1">2.3.1.39</ecNumber>
    </recommendedName>
</protein>
<reference evidence="6 7" key="1">
    <citation type="submission" date="2015-07" db="EMBL/GenBank/DDBJ databases">
        <title>High-quality genome of monoxenous trypanosomatid Leptomonas pyrrhocoris.</title>
        <authorList>
            <person name="Flegontov P."/>
            <person name="Butenko A."/>
            <person name="Firsov S."/>
            <person name="Vlcek C."/>
            <person name="Logacheva M.D."/>
            <person name="Field M."/>
            <person name="Filatov D."/>
            <person name="Flegontova O."/>
            <person name="Gerasimov E."/>
            <person name="Jackson A.P."/>
            <person name="Kelly S."/>
            <person name="Opperdoes F."/>
            <person name="O'Reilly A."/>
            <person name="Votypka J."/>
            <person name="Yurchenko V."/>
            <person name="Lukes J."/>
        </authorList>
    </citation>
    <scope>NUCLEOTIDE SEQUENCE [LARGE SCALE GENOMIC DNA]</scope>
    <source>
        <strain evidence="6">H10</strain>
    </source>
</reference>
<name>A0A0N0VHQ9_LEPPY</name>
<dbReference type="PANTHER" id="PTHR42681">
    <property type="entry name" value="MALONYL-COA-ACYL CARRIER PROTEIN TRANSACYLASE, MITOCHONDRIAL"/>
    <property type="match status" value="1"/>
</dbReference>
<dbReference type="EMBL" id="LGTL01000001">
    <property type="protein sequence ID" value="KPA86402.1"/>
    <property type="molecule type" value="Genomic_DNA"/>
</dbReference>
<dbReference type="InterPro" id="IPR016035">
    <property type="entry name" value="Acyl_Trfase/lysoPLipase"/>
</dbReference>
<dbReference type="EC" id="2.3.1.39" evidence="1"/>
<dbReference type="AlphaFoldDB" id="A0A0N0VHQ9"/>
<evidence type="ECO:0000313" key="7">
    <source>
        <dbReference type="Proteomes" id="UP000037923"/>
    </source>
</evidence>
<keyword evidence="7" id="KW-1185">Reference proteome</keyword>
<comment type="catalytic activity">
    <reaction evidence="4">
        <text>holo-[ACP] + malonyl-CoA = malonyl-[ACP] + CoA</text>
        <dbReference type="Rhea" id="RHEA:41792"/>
        <dbReference type="Rhea" id="RHEA-COMP:9623"/>
        <dbReference type="Rhea" id="RHEA-COMP:9685"/>
        <dbReference type="ChEBI" id="CHEBI:57287"/>
        <dbReference type="ChEBI" id="CHEBI:57384"/>
        <dbReference type="ChEBI" id="CHEBI:64479"/>
        <dbReference type="ChEBI" id="CHEBI:78449"/>
        <dbReference type="EC" id="2.3.1.39"/>
    </reaction>
</comment>
<dbReference type="Gene3D" id="3.40.366.10">
    <property type="entry name" value="Malonyl-Coenzyme A Acyl Carrier Protein, domain 2"/>
    <property type="match status" value="1"/>
</dbReference>
<dbReference type="Gene3D" id="3.30.70.2430">
    <property type="match status" value="1"/>
</dbReference>
<dbReference type="EMBL" id="LGTL01000001">
    <property type="protein sequence ID" value="KPA86401.1"/>
    <property type="molecule type" value="Genomic_DNA"/>
</dbReference>
<dbReference type="SMART" id="SM00827">
    <property type="entry name" value="PKS_AT"/>
    <property type="match status" value="1"/>
</dbReference>
<proteinExistence type="predicted"/>
<feature type="domain" description="Malonyl-CoA:ACP transacylase (MAT)" evidence="5">
    <location>
        <begin position="6"/>
        <end position="527"/>
    </location>
</feature>
<gene>
    <name evidence="6" type="ORF">ABB37_00581</name>
</gene>
<dbReference type="RefSeq" id="XP_015664841.1">
    <property type="nucleotide sequence ID" value="XM_015796833.1"/>
</dbReference>
<comment type="caution">
    <text evidence="6">The sequence shown here is derived from an EMBL/GenBank/DDBJ whole genome shotgun (WGS) entry which is preliminary data.</text>
</comment>
<dbReference type="SUPFAM" id="SSF52151">
    <property type="entry name" value="FabD/lysophospholipase-like"/>
    <property type="match status" value="1"/>
</dbReference>
<sequence length="534" mass="59459">MKNALIFSGQGTHCKGMCMPLLSSSAAAEVWDRMKQRMMCNYGISLQDIIQENPKKVLTRADAFHVEEVCGRPCTELLNAKESTPRTHAITHAEGVLQYTFFTQPCVLAAQLVAFTKLQQDFPQIINQQINCVAGHSLGEFTALGALGVFSPETAVDLTFKRGLLMEEACKGVRRGDWKLYACNPQRAQLEKDSETADKIFFNLVELVAKALAHTSSFVEVCNLNLRHQQYVVAGDLVGLAVLGKCLDPQFRANCEGAEDFESIVGQALIAVKTDEKDGVAKDPNIINDTDFATAAMKKYGARATFRKFLKGADDGYTPSLEELTHLTLQEDGRSGLKRKTWFIPLTVEVPFHSSRLRQAMDQFLPVVRSALPDEAILRDLFSISAKGTLNRDDHKFPLWVTNLTGRTFDPFNSFFQEEALKAIQQFNVGEIRHNGRYESSLVADTFKDGVDQGSVREITAALLAGQLAHPVQWITAMDELVLKNDCVRIQEVSPQKNLSEMVKRASFRIDVNSRPLVVMTASYPKEVPLFSTR</sequence>
<organism evidence="6 7">
    <name type="scientific">Leptomonas pyrrhocoris</name>
    <name type="common">Firebug parasite</name>
    <dbReference type="NCBI Taxonomy" id="157538"/>
    <lineage>
        <taxon>Eukaryota</taxon>
        <taxon>Discoba</taxon>
        <taxon>Euglenozoa</taxon>
        <taxon>Kinetoplastea</taxon>
        <taxon>Metakinetoplastina</taxon>
        <taxon>Trypanosomatida</taxon>
        <taxon>Trypanosomatidae</taxon>
        <taxon>Leishmaniinae</taxon>
        <taxon>Leptomonas</taxon>
    </lineage>
</organism>
<evidence type="ECO:0000256" key="2">
    <source>
        <dbReference type="ARBA" id="ARBA00022679"/>
    </source>
</evidence>
<evidence type="ECO:0000259" key="5">
    <source>
        <dbReference type="SMART" id="SM00827"/>
    </source>
</evidence>
<evidence type="ECO:0000256" key="3">
    <source>
        <dbReference type="ARBA" id="ARBA00023315"/>
    </source>
</evidence>
<dbReference type="Pfam" id="PF00698">
    <property type="entry name" value="Acyl_transf_1"/>
    <property type="match status" value="1"/>
</dbReference>
<dbReference type="RefSeq" id="XP_015664840.1">
    <property type="nucleotide sequence ID" value="XM_015796832.1"/>
</dbReference>
<evidence type="ECO:0000313" key="6">
    <source>
        <dbReference type="EMBL" id="KPA86401.1"/>
    </source>
</evidence>
<evidence type="ECO:0000256" key="4">
    <source>
        <dbReference type="ARBA" id="ARBA00048462"/>
    </source>
</evidence>
<dbReference type="InterPro" id="IPR014043">
    <property type="entry name" value="Acyl_transferase_dom"/>
</dbReference>
<dbReference type="OMA" id="IGEIRHK"/>
<dbReference type="PANTHER" id="PTHR42681:SF1">
    <property type="entry name" value="MALONYL-COA-ACYL CARRIER PROTEIN TRANSACYLASE, MITOCHONDRIAL"/>
    <property type="match status" value="1"/>
</dbReference>
<keyword evidence="3" id="KW-0012">Acyltransferase</keyword>
<dbReference type="Proteomes" id="UP000037923">
    <property type="component" value="Unassembled WGS sequence"/>
</dbReference>
<dbReference type="GO" id="GO:0006633">
    <property type="term" value="P:fatty acid biosynthetic process"/>
    <property type="evidence" value="ECO:0007669"/>
    <property type="project" value="TreeGrafter"/>
</dbReference>
<dbReference type="Gene3D" id="3.90.25.70">
    <property type="match status" value="1"/>
</dbReference>
<dbReference type="InterPro" id="IPR050858">
    <property type="entry name" value="Mal-CoA-ACP_Trans/PKS_FabD"/>
</dbReference>
<dbReference type="GeneID" id="26900878"/>
<keyword evidence="2 6" id="KW-0808">Transferase</keyword>
<evidence type="ECO:0000256" key="1">
    <source>
        <dbReference type="ARBA" id="ARBA00013258"/>
    </source>
</evidence>